<keyword evidence="5" id="KW-1185">Reference proteome</keyword>
<evidence type="ECO:0000313" key="4">
    <source>
        <dbReference type="EMBL" id="PVM77552.1"/>
    </source>
</evidence>
<feature type="domain" description="Carboxylesterase type B" evidence="3">
    <location>
        <begin position="86"/>
        <end position="212"/>
    </location>
</feature>
<dbReference type="InterPro" id="IPR029058">
    <property type="entry name" value="AB_hydrolase_fold"/>
</dbReference>
<gene>
    <name evidence="4" type="ORF">DDF65_16650</name>
</gene>
<organism evidence="4 5">
    <name type="scientific">Caulobacter radicis</name>
    <dbReference type="NCBI Taxonomy" id="2172650"/>
    <lineage>
        <taxon>Bacteria</taxon>
        <taxon>Pseudomonadati</taxon>
        <taxon>Pseudomonadota</taxon>
        <taxon>Alphaproteobacteria</taxon>
        <taxon>Caulobacterales</taxon>
        <taxon>Caulobacteraceae</taxon>
        <taxon>Caulobacter</taxon>
    </lineage>
</organism>
<reference evidence="4 5" key="1">
    <citation type="submission" date="2018-04" db="EMBL/GenBank/DDBJ databases">
        <title>The genome sequence of Caulobacter sp. 736.</title>
        <authorList>
            <person name="Gao J."/>
            <person name="Sun J."/>
        </authorList>
    </citation>
    <scope>NUCLEOTIDE SEQUENCE [LARGE SCALE GENOMIC DNA]</scope>
    <source>
        <strain evidence="4 5">736</strain>
    </source>
</reference>
<dbReference type="AlphaFoldDB" id="A0A2T9J7Q3"/>
<dbReference type="Pfam" id="PF00135">
    <property type="entry name" value="COesterase"/>
    <property type="match status" value="1"/>
</dbReference>
<dbReference type="Proteomes" id="UP000244913">
    <property type="component" value="Unassembled WGS sequence"/>
</dbReference>
<evidence type="ECO:0000256" key="2">
    <source>
        <dbReference type="SAM" id="MobiDB-lite"/>
    </source>
</evidence>
<sequence>MGTLGRPNQPLTRGPILPAALTPLIVGAIMKLPLAALAALTVALSACASQGPAPSTRPMASPSPAPSLQTPARHAIDRQTFQYATKGGEKLYLDRYVSRTAPSGKRPVLIFSFGGGWESGQRYDAIIADFAEYFADRGYVVVSIDYRLGIKAAKASGQMTAANALDMYLRAIDLGVEDLFDATSYVVGQAQAWNIDPTQIVISGSSAGATNSLVATYNQVNQTELARAHLPPGFRYAGAISMAGAFWLPAKTPLTWKSAPPPIQFIHGAKDQLVTYDEQQVAIAAYGPVYAQKQLAAQGYSSWFIDLPQGDHLLSVGAMFDYRDEMDAFMRRMIAQGQQMTIHTVETDKTPKTFGNLGVIYGAAFKAAKERHAEP</sequence>
<feature type="region of interest" description="Disordered" evidence="2">
    <location>
        <begin position="51"/>
        <end position="71"/>
    </location>
</feature>
<dbReference type="PANTHER" id="PTHR48081:SF33">
    <property type="entry name" value="KYNURENINE FORMAMIDASE"/>
    <property type="match status" value="1"/>
</dbReference>
<dbReference type="GO" id="GO:0016787">
    <property type="term" value="F:hydrolase activity"/>
    <property type="evidence" value="ECO:0007669"/>
    <property type="project" value="UniProtKB-KW"/>
</dbReference>
<evidence type="ECO:0000259" key="3">
    <source>
        <dbReference type="Pfam" id="PF00135"/>
    </source>
</evidence>
<keyword evidence="1 4" id="KW-0378">Hydrolase</keyword>
<accession>A0A2T9J7Q3</accession>
<dbReference type="InterPro" id="IPR050300">
    <property type="entry name" value="GDXG_lipolytic_enzyme"/>
</dbReference>
<protein>
    <submittedName>
        <fullName evidence="4">Alpha/beta hydrolase</fullName>
    </submittedName>
</protein>
<dbReference type="SUPFAM" id="SSF53474">
    <property type="entry name" value="alpha/beta-Hydrolases"/>
    <property type="match status" value="1"/>
</dbReference>
<proteinExistence type="predicted"/>
<dbReference type="PANTHER" id="PTHR48081">
    <property type="entry name" value="AB HYDROLASE SUPERFAMILY PROTEIN C4A8.06C"/>
    <property type="match status" value="1"/>
</dbReference>
<dbReference type="Gene3D" id="3.40.50.1820">
    <property type="entry name" value="alpha/beta hydrolase"/>
    <property type="match status" value="1"/>
</dbReference>
<comment type="caution">
    <text evidence="4">The sequence shown here is derived from an EMBL/GenBank/DDBJ whole genome shotgun (WGS) entry which is preliminary data.</text>
</comment>
<name>A0A2T9J7Q3_9CAUL</name>
<evidence type="ECO:0000256" key="1">
    <source>
        <dbReference type="ARBA" id="ARBA00022801"/>
    </source>
</evidence>
<dbReference type="InterPro" id="IPR002018">
    <property type="entry name" value="CarbesteraseB"/>
</dbReference>
<dbReference type="EMBL" id="QDKP01000049">
    <property type="protein sequence ID" value="PVM77552.1"/>
    <property type="molecule type" value="Genomic_DNA"/>
</dbReference>
<evidence type="ECO:0000313" key="5">
    <source>
        <dbReference type="Proteomes" id="UP000244913"/>
    </source>
</evidence>